<evidence type="ECO:0000313" key="2">
    <source>
        <dbReference type="EMBL" id="CAG5099122.1"/>
    </source>
</evidence>
<feature type="compositionally biased region" description="Basic and acidic residues" evidence="1">
    <location>
        <begin position="7"/>
        <end position="20"/>
    </location>
</feature>
<protein>
    <submittedName>
        <fullName evidence="2">Oidioi.mRNA.OKI2018_I69.XSR.g16270.t3.cds</fullName>
    </submittedName>
</protein>
<reference evidence="2 3" key="1">
    <citation type="submission" date="2021-04" db="EMBL/GenBank/DDBJ databases">
        <authorList>
            <person name="Bliznina A."/>
        </authorList>
    </citation>
    <scope>NUCLEOTIDE SEQUENCE [LARGE SCALE GENOMIC DNA]</scope>
</reference>
<gene>
    <name evidence="2" type="ORF">OKIOD_LOCUS7828</name>
</gene>
<evidence type="ECO:0000256" key="1">
    <source>
        <dbReference type="SAM" id="MobiDB-lite"/>
    </source>
</evidence>
<dbReference type="EMBL" id="OU015569">
    <property type="protein sequence ID" value="CAG5099122.1"/>
    <property type="molecule type" value="Genomic_DNA"/>
</dbReference>
<keyword evidence="3" id="KW-1185">Reference proteome</keyword>
<feature type="region of interest" description="Disordered" evidence="1">
    <location>
        <begin position="1"/>
        <end position="53"/>
    </location>
</feature>
<sequence length="178" mass="20031">MKSMLRQVREARANAREARKQAMPKALGGAIGANKARDRLGTKNSNVSKSSSDYSKVHQSDFYEDDTDSMTNKLKDKQLNVLGIMRKLGGKQDENCTLEELLFDLGMSEDQFLIFGEIWRKYGRRDEAASLRQRDQFIFLKDLPALVRDVGKKCFVSASTASSVLSQKSNTVVSQIEE</sequence>
<proteinExistence type="predicted"/>
<accession>A0ABN7SKF6</accession>
<evidence type="ECO:0000313" key="3">
    <source>
        <dbReference type="Proteomes" id="UP001158576"/>
    </source>
</evidence>
<dbReference type="Proteomes" id="UP001158576">
    <property type="component" value="Chromosome XSR"/>
</dbReference>
<organism evidence="2 3">
    <name type="scientific">Oikopleura dioica</name>
    <name type="common">Tunicate</name>
    <dbReference type="NCBI Taxonomy" id="34765"/>
    <lineage>
        <taxon>Eukaryota</taxon>
        <taxon>Metazoa</taxon>
        <taxon>Chordata</taxon>
        <taxon>Tunicata</taxon>
        <taxon>Appendicularia</taxon>
        <taxon>Copelata</taxon>
        <taxon>Oikopleuridae</taxon>
        <taxon>Oikopleura</taxon>
    </lineage>
</organism>
<name>A0ABN7SKF6_OIKDI</name>
<feature type="compositionally biased region" description="Low complexity" evidence="1">
    <location>
        <begin position="44"/>
        <end position="53"/>
    </location>
</feature>